<name>A0A0F9W3F5_9ZZZZ</name>
<dbReference type="GO" id="GO:0006508">
    <property type="term" value="P:proteolysis"/>
    <property type="evidence" value="ECO:0007669"/>
    <property type="project" value="UniProtKB-KW"/>
</dbReference>
<dbReference type="Gene3D" id="3.90.1680.10">
    <property type="entry name" value="SOS response associated peptidase-like"/>
    <property type="match status" value="1"/>
</dbReference>
<evidence type="ECO:0000256" key="7">
    <source>
        <dbReference type="ARBA" id="ARBA00023239"/>
    </source>
</evidence>
<evidence type="ECO:0000256" key="2">
    <source>
        <dbReference type="ARBA" id="ARBA00022670"/>
    </source>
</evidence>
<comment type="caution">
    <text evidence="8">The sequence shown here is derived from an EMBL/GenBank/DDBJ whole genome shotgun (WGS) entry which is preliminary data.</text>
</comment>
<dbReference type="Pfam" id="PF02586">
    <property type="entry name" value="SRAP"/>
    <property type="match status" value="1"/>
</dbReference>
<comment type="similarity">
    <text evidence="1">Belongs to the SOS response-associated peptidase family.</text>
</comment>
<dbReference type="GO" id="GO:0003697">
    <property type="term" value="F:single-stranded DNA binding"/>
    <property type="evidence" value="ECO:0007669"/>
    <property type="project" value="InterPro"/>
</dbReference>
<evidence type="ECO:0000256" key="4">
    <source>
        <dbReference type="ARBA" id="ARBA00022801"/>
    </source>
</evidence>
<evidence type="ECO:0000256" key="5">
    <source>
        <dbReference type="ARBA" id="ARBA00023124"/>
    </source>
</evidence>
<sequence>MCGRFNVIDSAEVMALLRHLGITLYPDFRFTPDAAPGSTISIVRQTHDERLVSDATWWLMLDPATLKPNYKYASFNSRSDKLDTARALAYKPYRESRCVIPASAFIEGLGDGKTYHKLRRPNDAIAFGGVYREWVNHDTGETALSASIITLPPPDNQRWLQAIHPKSIPLMLPDDQPTVDAWLDPANQDVAQFNELLKPKIRLKLIATPIGKVSKWNEIGPDEEVPAD</sequence>
<accession>A0A0F9W3F5</accession>
<keyword evidence="7" id="KW-0456">Lyase</keyword>
<dbReference type="SUPFAM" id="SSF143081">
    <property type="entry name" value="BB1717-like"/>
    <property type="match status" value="1"/>
</dbReference>
<dbReference type="InterPro" id="IPR003738">
    <property type="entry name" value="SRAP"/>
</dbReference>
<dbReference type="EMBL" id="LAZR01000002">
    <property type="protein sequence ID" value="KKO11791.1"/>
    <property type="molecule type" value="Genomic_DNA"/>
</dbReference>
<proteinExistence type="inferred from homology"/>
<dbReference type="GO" id="GO:0008233">
    <property type="term" value="F:peptidase activity"/>
    <property type="evidence" value="ECO:0007669"/>
    <property type="project" value="UniProtKB-KW"/>
</dbReference>
<evidence type="ECO:0008006" key="9">
    <source>
        <dbReference type="Google" id="ProtNLM"/>
    </source>
</evidence>
<dbReference type="PANTHER" id="PTHR13604:SF0">
    <property type="entry name" value="ABASIC SITE PROCESSING PROTEIN HMCES"/>
    <property type="match status" value="1"/>
</dbReference>
<keyword evidence="3" id="KW-0227">DNA damage</keyword>
<dbReference type="GO" id="GO:0106300">
    <property type="term" value="P:protein-DNA covalent cross-linking repair"/>
    <property type="evidence" value="ECO:0007669"/>
    <property type="project" value="InterPro"/>
</dbReference>
<keyword evidence="2" id="KW-0645">Protease</keyword>
<evidence type="ECO:0000313" key="8">
    <source>
        <dbReference type="EMBL" id="KKO11791.1"/>
    </source>
</evidence>
<keyword evidence="5" id="KW-0190">Covalent protein-DNA linkage</keyword>
<dbReference type="PANTHER" id="PTHR13604">
    <property type="entry name" value="DC12-RELATED"/>
    <property type="match status" value="1"/>
</dbReference>
<dbReference type="GO" id="GO:0016829">
    <property type="term" value="F:lyase activity"/>
    <property type="evidence" value="ECO:0007669"/>
    <property type="project" value="UniProtKB-KW"/>
</dbReference>
<evidence type="ECO:0000256" key="1">
    <source>
        <dbReference type="ARBA" id="ARBA00008136"/>
    </source>
</evidence>
<keyword evidence="6" id="KW-0238">DNA-binding</keyword>
<evidence type="ECO:0000256" key="6">
    <source>
        <dbReference type="ARBA" id="ARBA00023125"/>
    </source>
</evidence>
<protein>
    <recommendedName>
        <fullName evidence="9">Abasic site processing protein</fullName>
    </recommendedName>
</protein>
<organism evidence="8">
    <name type="scientific">marine sediment metagenome</name>
    <dbReference type="NCBI Taxonomy" id="412755"/>
    <lineage>
        <taxon>unclassified sequences</taxon>
        <taxon>metagenomes</taxon>
        <taxon>ecological metagenomes</taxon>
    </lineage>
</organism>
<keyword evidence="4" id="KW-0378">Hydrolase</keyword>
<dbReference type="InterPro" id="IPR036590">
    <property type="entry name" value="SRAP-like"/>
</dbReference>
<gene>
    <name evidence="8" type="ORF">LCGC14_0012940</name>
</gene>
<reference evidence="8" key="1">
    <citation type="journal article" date="2015" name="Nature">
        <title>Complex archaea that bridge the gap between prokaryotes and eukaryotes.</title>
        <authorList>
            <person name="Spang A."/>
            <person name="Saw J.H."/>
            <person name="Jorgensen S.L."/>
            <person name="Zaremba-Niedzwiedzka K."/>
            <person name="Martijn J."/>
            <person name="Lind A.E."/>
            <person name="van Eijk R."/>
            <person name="Schleper C."/>
            <person name="Guy L."/>
            <person name="Ettema T.J."/>
        </authorList>
    </citation>
    <scope>NUCLEOTIDE SEQUENCE</scope>
</reference>
<evidence type="ECO:0000256" key="3">
    <source>
        <dbReference type="ARBA" id="ARBA00022763"/>
    </source>
</evidence>
<dbReference type="AlphaFoldDB" id="A0A0F9W3F5"/>